<dbReference type="InterPro" id="IPR054088">
    <property type="entry name" value="Cep192-like_D8"/>
</dbReference>
<feature type="domain" description="Cep192-like" evidence="2">
    <location>
        <begin position="1169"/>
        <end position="1289"/>
    </location>
</feature>
<dbReference type="InterPro" id="IPR054087">
    <property type="entry name" value="Cep192-like_D7"/>
</dbReference>
<dbReference type="InterPro" id="IPR054092">
    <property type="entry name" value="Cep192-like_D6"/>
</dbReference>
<feature type="domain" description="Cep192-like" evidence="4">
    <location>
        <begin position="2067"/>
        <end position="2186"/>
    </location>
</feature>
<dbReference type="InterPro" id="IPR054086">
    <property type="entry name" value="Cep192-like_D2"/>
</dbReference>
<protein>
    <recommendedName>
        <fullName evidence="12">Centrosomal protein of 192 kDa</fullName>
    </recommendedName>
</protein>
<dbReference type="InterPro" id="IPR039103">
    <property type="entry name" value="Spd-2/CEP192"/>
</dbReference>
<evidence type="ECO:0000259" key="4">
    <source>
        <dbReference type="Pfam" id="PF22065"/>
    </source>
</evidence>
<dbReference type="Proteomes" id="UP000823561">
    <property type="component" value="Chromosome 13"/>
</dbReference>
<feature type="compositionally biased region" description="Low complexity" evidence="1">
    <location>
        <begin position="845"/>
        <end position="859"/>
    </location>
</feature>
<dbReference type="InterPro" id="IPR057662">
    <property type="entry name" value="CEP192_Aurora-A_bind"/>
</dbReference>
<evidence type="ECO:0000259" key="6">
    <source>
        <dbReference type="Pfam" id="PF22067"/>
    </source>
</evidence>
<dbReference type="Pfam" id="PF22066">
    <property type="entry name" value="Cep192_D8"/>
    <property type="match status" value="1"/>
</dbReference>
<feature type="domain" description="Cep192-like" evidence="9">
    <location>
        <begin position="1926"/>
        <end position="2025"/>
    </location>
</feature>
<dbReference type="Pfam" id="PF22074">
    <property type="entry name" value="Cep192_D5"/>
    <property type="match status" value="1"/>
</dbReference>
<keyword evidence="11" id="KW-1185">Reference proteome</keyword>
<evidence type="ECO:0000259" key="3">
    <source>
        <dbReference type="Pfam" id="PF22064"/>
    </source>
</evidence>
<evidence type="ECO:0000313" key="11">
    <source>
        <dbReference type="Proteomes" id="UP000823561"/>
    </source>
</evidence>
<feature type="domain" description="Cep192-like" evidence="5">
    <location>
        <begin position="2229"/>
        <end position="2328"/>
    </location>
</feature>
<evidence type="ECO:0000313" key="10">
    <source>
        <dbReference type="EMBL" id="KAG5271922.1"/>
    </source>
</evidence>
<reference evidence="10" key="1">
    <citation type="submission" date="2020-10" db="EMBL/GenBank/DDBJ databases">
        <title>Chromosome-scale genome assembly of the Allis shad, Alosa alosa.</title>
        <authorList>
            <person name="Margot Z."/>
            <person name="Christophe K."/>
            <person name="Cabau C."/>
            <person name="Louis A."/>
            <person name="Berthelot C."/>
            <person name="Parey E."/>
            <person name="Roest Crollius H."/>
            <person name="Montfort J."/>
            <person name="Robinson-Rechavi M."/>
            <person name="Bucao C."/>
            <person name="Bouchez O."/>
            <person name="Gislard M."/>
            <person name="Lluch J."/>
            <person name="Milhes M."/>
            <person name="Lampietro C."/>
            <person name="Lopez Roques C."/>
            <person name="Donnadieu C."/>
            <person name="Braasch I."/>
            <person name="Desvignes T."/>
            <person name="Postlethwait J."/>
            <person name="Bobe J."/>
            <person name="Guiguen Y."/>
        </authorList>
    </citation>
    <scope>NUCLEOTIDE SEQUENCE</scope>
    <source>
        <strain evidence="10">M-15738</strain>
        <tissue evidence="10">Blood</tissue>
    </source>
</reference>
<dbReference type="GO" id="GO:0071539">
    <property type="term" value="P:protein localization to centrosome"/>
    <property type="evidence" value="ECO:0007669"/>
    <property type="project" value="InterPro"/>
</dbReference>
<dbReference type="GO" id="GO:0090307">
    <property type="term" value="P:mitotic spindle assembly"/>
    <property type="evidence" value="ECO:0007669"/>
    <property type="project" value="TreeGrafter"/>
</dbReference>
<dbReference type="GO" id="GO:0051298">
    <property type="term" value="P:centrosome duplication"/>
    <property type="evidence" value="ECO:0007669"/>
    <property type="project" value="InterPro"/>
</dbReference>
<dbReference type="Pfam" id="PF22064">
    <property type="entry name" value="Cep192_D2"/>
    <property type="match status" value="1"/>
</dbReference>
<dbReference type="InterPro" id="IPR013783">
    <property type="entry name" value="Ig-like_fold"/>
</dbReference>
<dbReference type="Pfam" id="PF22065">
    <property type="entry name" value="Cep192_D7"/>
    <property type="match status" value="1"/>
</dbReference>
<feature type="region of interest" description="Disordered" evidence="1">
    <location>
        <begin position="2190"/>
        <end position="2231"/>
    </location>
</feature>
<feature type="compositionally biased region" description="Polar residues" evidence="1">
    <location>
        <begin position="812"/>
        <end position="821"/>
    </location>
</feature>
<name>A0AAV6GCW5_9TELE</name>
<feature type="domain" description="Cep192/Spd-2-like" evidence="7">
    <location>
        <begin position="1560"/>
        <end position="1678"/>
    </location>
</feature>
<feature type="compositionally biased region" description="Basic and acidic residues" evidence="1">
    <location>
        <begin position="2213"/>
        <end position="2228"/>
    </location>
</feature>
<feature type="compositionally biased region" description="Basic and acidic residues" evidence="1">
    <location>
        <begin position="785"/>
        <end position="797"/>
    </location>
</feature>
<accession>A0AAV6GCW5</accession>
<feature type="region of interest" description="Disordered" evidence="1">
    <location>
        <begin position="776"/>
        <end position="797"/>
    </location>
</feature>
<dbReference type="GO" id="GO:0005814">
    <property type="term" value="C:centriole"/>
    <property type="evidence" value="ECO:0007669"/>
    <property type="project" value="TreeGrafter"/>
</dbReference>
<dbReference type="Pfam" id="PF22076">
    <property type="entry name" value="Cep192_D6"/>
    <property type="match status" value="1"/>
</dbReference>
<feature type="compositionally biased region" description="Basic and acidic residues" evidence="1">
    <location>
        <begin position="187"/>
        <end position="196"/>
    </location>
</feature>
<dbReference type="Gene3D" id="2.60.40.10">
    <property type="entry name" value="Immunoglobulins"/>
    <property type="match status" value="3"/>
</dbReference>
<organism evidence="10 11">
    <name type="scientific">Alosa alosa</name>
    <name type="common">allis shad</name>
    <dbReference type="NCBI Taxonomy" id="278164"/>
    <lineage>
        <taxon>Eukaryota</taxon>
        <taxon>Metazoa</taxon>
        <taxon>Chordata</taxon>
        <taxon>Craniata</taxon>
        <taxon>Vertebrata</taxon>
        <taxon>Euteleostomi</taxon>
        <taxon>Actinopterygii</taxon>
        <taxon>Neopterygii</taxon>
        <taxon>Teleostei</taxon>
        <taxon>Clupei</taxon>
        <taxon>Clupeiformes</taxon>
        <taxon>Clupeoidei</taxon>
        <taxon>Clupeidae</taxon>
        <taxon>Alosa</taxon>
    </lineage>
</organism>
<evidence type="ECO:0000259" key="2">
    <source>
        <dbReference type="Pfam" id="PF22060"/>
    </source>
</evidence>
<dbReference type="Pfam" id="PF22067">
    <property type="entry name" value="Cep192_D3"/>
    <property type="match status" value="1"/>
</dbReference>
<proteinExistence type="predicted"/>
<dbReference type="Pfam" id="PF22060">
    <property type="entry name" value="Cep192_D1"/>
    <property type="match status" value="1"/>
</dbReference>
<evidence type="ECO:0000256" key="1">
    <source>
        <dbReference type="SAM" id="MobiDB-lite"/>
    </source>
</evidence>
<dbReference type="EMBL" id="JADWDJ010000013">
    <property type="protein sequence ID" value="KAG5271922.1"/>
    <property type="molecule type" value="Genomic_DNA"/>
</dbReference>
<dbReference type="GO" id="GO:0090222">
    <property type="term" value="P:centrosome-templated microtubule nucleation"/>
    <property type="evidence" value="ECO:0007669"/>
    <property type="project" value="InterPro"/>
</dbReference>
<dbReference type="Pfam" id="PF22073">
    <property type="entry name" value="Cep192_D4"/>
    <property type="match status" value="1"/>
</dbReference>
<dbReference type="InterPro" id="IPR054085">
    <property type="entry name" value="Cep192-like_D1"/>
</dbReference>
<feature type="domain" description="Cep192-like" evidence="8">
    <location>
        <begin position="1684"/>
        <end position="1861"/>
    </location>
</feature>
<dbReference type="InterPro" id="IPR054091">
    <property type="entry name" value="Cep192-like_D5"/>
</dbReference>
<evidence type="ECO:0000259" key="7">
    <source>
        <dbReference type="Pfam" id="PF22073"/>
    </source>
</evidence>
<evidence type="ECO:0000259" key="5">
    <source>
        <dbReference type="Pfam" id="PF22066"/>
    </source>
</evidence>
<feature type="domain" description="Cep192-like" evidence="6">
    <location>
        <begin position="1441"/>
        <end position="1539"/>
    </location>
</feature>
<feature type="domain" description="Cep192-like" evidence="3">
    <location>
        <begin position="1291"/>
        <end position="1438"/>
    </location>
</feature>
<feature type="region of interest" description="Disordered" evidence="1">
    <location>
        <begin position="155"/>
        <end position="227"/>
    </location>
</feature>
<dbReference type="InterPro" id="IPR054089">
    <property type="entry name" value="Cep192-like_D3"/>
</dbReference>
<dbReference type="InterPro" id="IPR054090">
    <property type="entry name" value="Cep192_Spd-2-like_dom"/>
</dbReference>
<dbReference type="GO" id="GO:0000242">
    <property type="term" value="C:pericentriolar material"/>
    <property type="evidence" value="ECO:0007669"/>
    <property type="project" value="TreeGrafter"/>
</dbReference>
<dbReference type="GO" id="GO:0019901">
    <property type="term" value="F:protein kinase binding"/>
    <property type="evidence" value="ECO:0007669"/>
    <property type="project" value="TreeGrafter"/>
</dbReference>
<dbReference type="PANTHER" id="PTHR16029">
    <property type="entry name" value="CENTROSOMAL PROTEIN OF 192 KDA"/>
    <property type="match status" value="1"/>
</dbReference>
<dbReference type="Pfam" id="PF25763">
    <property type="entry name" value="Aurora-A_bind_CEP192"/>
    <property type="match status" value="1"/>
</dbReference>
<feature type="region of interest" description="Disordered" evidence="1">
    <location>
        <begin position="812"/>
        <end position="883"/>
    </location>
</feature>
<gene>
    <name evidence="10" type="ORF">AALO_G00185630</name>
</gene>
<evidence type="ECO:0000259" key="9">
    <source>
        <dbReference type="Pfam" id="PF22076"/>
    </source>
</evidence>
<dbReference type="GO" id="GO:0005737">
    <property type="term" value="C:cytoplasm"/>
    <property type="evidence" value="ECO:0007669"/>
    <property type="project" value="TreeGrafter"/>
</dbReference>
<dbReference type="PANTHER" id="PTHR16029:SF11">
    <property type="entry name" value="CENTROSOMAL PROTEIN OF 192 KDA"/>
    <property type="match status" value="1"/>
</dbReference>
<evidence type="ECO:0008006" key="12">
    <source>
        <dbReference type="Google" id="ProtNLM"/>
    </source>
</evidence>
<sequence>MMENVGNIVDESFPSLLSNSASDQSSLENLTLGPTLGIPVAASTVAKIRANRIIDTQASYLEDDKFFLEQTLSSEEKQRFSLSFKDDLGDAENFFADNCFSDMLVKVNLEESKSKSEISNTGLSDEYIDAVHLQDELKLYFDTVVPSAMQRGPVDGLDISTEGESKRLNFRPGLEGGESNVPALKSLESEHRHCDEDQAVTPPVTASIPEDSARPLHHLNPFKDPRDSTAFMSNTNQSGHHLSKVLQNTHVVDELSDRQENPNKASGLSCVLEPLQGSKEDFEGPSLDPKYLSQSFHDEEAGSWSHFPEDMDFHQGESEKQSVVYQNEEGKWVTDLAYYSSFQKELESNLSKELSSQFQKEDFVSGSDVIEKITEDQEVFEKENRFIQEEQMEANGSLGMGDSSWKLPTSSHILMRASQISSDFERGNHSYLRLSLGEFFQQRSEALGCLGYEEDTVKRPSFGYIITSPEKREPFALIRPSDFSSRGSSFHSETIPLSDADEPMNAEDLEKTLEDNVDRTITNIDVQSALTDMDNLKGLNNTVMLGKDCNIKETTVLGTDLPKTPTDVQLSISTIASAIANASLNSDPAQLAAMIIELSQKSHFKVKQTTNDDQDASILPHPSSRTAAAQANIVGNISTFDMEKYLKRVELSASDSDVYSSQFCVDILGLTDGQDVSHRIVEPPFENNLEAGTRNSTEAEHLFNERTRSCSSRILSTSSDGTEESPYNLTTFQSNGRKVVTSHPKNLPTALKMSSSLNCNLPNTREAPLKSKLLAECKPGSGKSEVAKDPATDRSKNDATVKLQEVCSHVCSTPASDTQDSVEADALKSSPEHNAPTHAQSSFRPSTSPLTHSSPSQTSILTKEGVSSYESSEDLMKTCPRNPPFPELHISNLSMSRLTYLSINDGHGTPDQKKNTSMELSTTIIRASPTPEEEEVKLRKDWAGVFQDSSGNILEPSMSPNHTQFKASDPTQQIYGLGAHSQNSCNFHQWTKDFPPDSRPTKNCSEIRHCAYVGDSGYTSNLNIQHQQGGITGTDPRSIVSQHWHGISGHGMQSAPTSSAYMTSDLRYAPPISNYTSHVALLDVPRTAPVPLSRGAVFSTHSTQQYLDGEVPPHMSIHLGGGHSTVYPILPALPGGYAQIQNPHQCFSKSYSQQGITQWVPIDFTDLEASVVVPDELKFPSPCCVGIASQIPLSIFNPTDRWLQVSISISSLSIDGEQVDLIPYQWIVVKNKTVVCPKSTEEQTVLFIAPQPGVYQCTLNVQSWPASAEPETVTRAKLFSKRILFGAVAENPAVEAEVGKSGCLDFGDLPAGSSKALPLRLINRTHAVIPIRLFMSANATSWRCFTFSKSSVVEEVVHPAANRTAPSVVNYVLHASNGDNPGVFMIWVHFHAPQKYMSTTGELGPADELTARIDIEVDSPGPSRVIQSVGLKARSGTARVHAPRHLQTVSLQAPFGQSTEQTLPLKNAGNINVQLRLKSSDSSECFYVKPSELMLHAGEEQGIVVSFTAKDKQKCIESVLTILVLPSGPQYEVILKGEVQPEGNGKVVHNSTTVSQCQVPPILSNKQFMVWGGVTLGRAMQQKLVLRNNSTNVAQQLRLLVRGQDQDCFQLQSSFGPEERLSQHRELTIRPKEDMAVHLLYTPTRVACMLAKLEIKQSSVRPSQPGIKFTIPLSGYGGTSNVILEDLEKYSEGYMASLTGVKVGSVSKLCLCVRNTGSRAAYVKAVIYTDLQKSELAETTVFSLAPSQFVLKERTKEVITVLLKTSPREQALCQSRAALLATVCLFCGDEISRQQYRRFRTSKPLTGQKVLSDDSLLKNVPFDETFLGEDEVHEVFDLPQRPSDAQIFFNNMNKVLLSLLGTTDTAGLDDHLEFLHTSQRNGSELDGGFGPSDQASHVSLDVLPVKGPPLVAKEAFQNPSDEYCGSWRVKPEQVVLRAPTIGGVADICQVQIVNNSGCELSFELSWPAHCLTITPQNGVIEPESHMQIHISPNPSLISKPLQLPWNGHVYVLCDGQQKFVKVQIQQNMTKDVVMSGVSDKSVLPLVPQAEIPSLPTAKIQPRGDIISQIEIINRILVFPITPCGESTECSLKVENKGKEVRWYLSSLAPPYVKGVDGTGDVYRATYTAFRCPKVSGILGTQGNIQVPFTFLPRDEGDYAQFWDLECHPVGEQKQKSRSRFQLCGTGVKSRASTGLNEGDPSLAQLETSTKPKMRPDSKAKTESEEAPKRGGVYAPQDIYTFPVTRLGLAHTLKVNFRNNSFDTHELTFCSPRAPFHIKHSKYSLRSQHYINLPVQFKPTSEGSHVGFLVVQVGTSGAKLSIQLVGEAIT</sequence>
<evidence type="ECO:0000259" key="8">
    <source>
        <dbReference type="Pfam" id="PF22074"/>
    </source>
</evidence>
<comment type="caution">
    <text evidence="10">The sequence shown here is derived from an EMBL/GenBank/DDBJ whole genome shotgun (WGS) entry which is preliminary data.</text>
</comment>